<accession>A0A1H8V3S5</accession>
<dbReference type="SUPFAM" id="SSF56219">
    <property type="entry name" value="DNase I-like"/>
    <property type="match status" value="1"/>
</dbReference>
<dbReference type="PANTHER" id="PTHR16320:SF23">
    <property type="entry name" value="SPHINGOMYELINASE C 1"/>
    <property type="match status" value="1"/>
</dbReference>
<feature type="domain" description="Endonuclease/exonuclease/phosphatase" evidence="1">
    <location>
        <begin position="24"/>
        <end position="222"/>
    </location>
</feature>
<dbReference type="GO" id="GO:0004527">
    <property type="term" value="F:exonuclease activity"/>
    <property type="evidence" value="ECO:0007669"/>
    <property type="project" value="UniProtKB-KW"/>
</dbReference>
<dbReference type="GO" id="GO:0004767">
    <property type="term" value="F:sphingomyelin phosphodiesterase activity"/>
    <property type="evidence" value="ECO:0007669"/>
    <property type="project" value="InterPro"/>
</dbReference>
<keyword evidence="2" id="KW-0269">Exonuclease</keyword>
<keyword evidence="2" id="KW-0378">Hydrolase</keyword>
<dbReference type="GO" id="GO:0004519">
    <property type="term" value="F:endonuclease activity"/>
    <property type="evidence" value="ECO:0007669"/>
    <property type="project" value="UniProtKB-KW"/>
</dbReference>
<protein>
    <submittedName>
        <fullName evidence="2">Endonuclease/Exonuclease/phosphatase family protein</fullName>
    </submittedName>
</protein>
<dbReference type="Proteomes" id="UP000198814">
    <property type="component" value="Unassembled WGS sequence"/>
</dbReference>
<proteinExistence type="predicted"/>
<evidence type="ECO:0000313" key="2">
    <source>
        <dbReference type="EMBL" id="SEP10150.1"/>
    </source>
</evidence>
<dbReference type="Pfam" id="PF03372">
    <property type="entry name" value="Exo_endo_phos"/>
    <property type="match status" value="1"/>
</dbReference>
<dbReference type="OrthoDB" id="9787701at2"/>
<dbReference type="AlphaFoldDB" id="A0A1H8V3S5"/>
<name>A0A1H8V3S5_9PROT</name>
<dbReference type="Gene3D" id="3.60.10.10">
    <property type="entry name" value="Endonuclease/exonuclease/phosphatase"/>
    <property type="match status" value="1"/>
</dbReference>
<gene>
    <name evidence="2" type="ORF">SAMN05216333_14510</name>
</gene>
<dbReference type="InterPro" id="IPR036691">
    <property type="entry name" value="Endo/exonu/phosph_ase_sf"/>
</dbReference>
<keyword evidence="3" id="KW-1185">Reference proteome</keyword>
<reference evidence="3" key="1">
    <citation type="submission" date="2016-10" db="EMBL/GenBank/DDBJ databases">
        <authorList>
            <person name="Varghese N."/>
            <person name="Submissions S."/>
        </authorList>
    </citation>
    <scope>NUCLEOTIDE SEQUENCE [LARGE SCALE GENOMIC DNA]</scope>
    <source>
        <strain evidence="3">Nm76</strain>
    </source>
</reference>
<dbReference type="InterPro" id="IPR038772">
    <property type="entry name" value="Sph/SMPD2-like"/>
</dbReference>
<organism evidence="2 3">
    <name type="scientific">Nitrosomonas oligotropha</name>
    <dbReference type="NCBI Taxonomy" id="42354"/>
    <lineage>
        <taxon>Bacteria</taxon>
        <taxon>Pseudomonadati</taxon>
        <taxon>Pseudomonadota</taxon>
        <taxon>Betaproteobacteria</taxon>
        <taxon>Nitrosomonadales</taxon>
        <taxon>Nitrosomonadaceae</taxon>
        <taxon>Nitrosomonas</taxon>
    </lineage>
</organism>
<evidence type="ECO:0000313" key="3">
    <source>
        <dbReference type="Proteomes" id="UP000198814"/>
    </source>
</evidence>
<dbReference type="InterPro" id="IPR005135">
    <property type="entry name" value="Endo/exonuclease/phosphatase"/>
</dbReference>
<evidence type="ECO:0000259" key="1">
    <source>
        <dbReference type="Pfam" id="PF03372"/>
    </source>
</evidence>
<dbReference type="STRING" id="42354.SAMN05216333_14510"/>
<keyword evidence="2" id="KW-0540">Nuclease</keyword>
<dbReference type="RefSeq" id="WP_090322533.1">
    <property type="nucleotide sequence ID" value="NZ_FNOE01000046.1"/>
</dbReference>
<keyword evidence="2" id="KW-0255">Endonuclease</keyword>
<dbReference type="PANTHER" id="PTHR16320">
    <property type="entry name" value="SPHINGOMYELINASE FAMILY MEMBER"/>
    <property type="match status" value="1"/>
</dbReference>
<sequence>MRNIRILTMNIQAQAWPAGPHSDAEWRAKAAVKALGPANFAFDEHPDVVVFNEADNEDAKEILETGLKDMYPHFIVSFNGGSGDLDDGGLAVFSKFELRELPPSDNNFSNNRSRFYPYQSGLFYPMSAGNDGLAEKGVAIVQISTGLHFEVVTIALTHLQAFYEEVGEHHTIRLRQLKVIEGALIELIGAPEDNTNWDKVIVLGDLNIRGDTPPYSTDGHGEWTNVFINNGGPYNNASQGIPFRQNQLIFTGQLIDGWRTFMTPPGAFMEADPGLTNTNLKEGEHLPAGLKERLDYICFPKQRTNEIGETPRRLVAQHMRILPSNFSALDMAFERIQSDHRGILAQVHWQFPYNTPNQAKIQSGFVHFQAPDSLVKVNIANDLKIPSPGVFQWIYIREPGTYTFTYSPNLEAAFYFENAMSTKIDPYNRVKWTELVPDHDWLNSLQHEFQLSEIGDQVDVHRPMFIRLKAVEREDKFTGNIAFSFIKHTGENRFLAIGLQPNDIPKDPRLPVGQKNGANDECWFRAPLAEQLLSGNPYRVEFYIQNDFARKIRLSLFEGIAAPAPFEQVTNEDKLTLIGYDRAADIQDVYILLERSQTTDFEFLAGYRYSISYLNHLEIYSIEDQSGLGADEIHLTMTADDMATNFLDFIDEDFDDDERRMLNSYYPKNTAFNDRLNITVFELDGGDDDDGPFTATIPALKKGENTRESSIIIEAEGAEYQISYKLSRNPNR</sequence>
<dbReference type="EMBL" id="FODO01000045">
    <property type="protein sequence ID" value="SEP10150.1"/>
    <property type="molecule type" value="Genomic_DNA"/>
</dbReference>